<sequence length="103" mass="10730">MSGWWVVWGVGLVLPVVAVLFEIRSGPSRRRRTGSRGEATPTAYALSIPALLCLLVSARNLSVSTGGYGLLSLGGALISLIAVYAVNGWHNRRLPTAPVGGGS</sequence>
<accession>A0A1G7PIE3</accession>
<keyword evidence="1" id="KW-0472">Membrane</keyword>
<reference evidence="3" key="1">
    <citation type="submission" date="2016-10" db="EMBL/GenBank/DDBJ databases">
        <authorList>
            <person name="Varghese N."/>
            <person name="Submissions S."/>
        </authorList>
    </citation>
    <scope>NUCLEOTIDE SEQUENCE [LARGE SCALE GENOMIC DNA]</scope>
    <source>
        <strain evidence="3">DSM 44526</strain>
    </source>
</reference>
<feature type="transmembrane region" description="Helical" evidence="1">
    <location>
        <begin position="6"/>
        <end position="23"/>
    </location>
</feature>
<proteinExistence type="predicted"/>
<protein>
    <submittedName>
        <fullName evidence="2">Uncharacterized protein</fullName>
    </submittedName>
</protein>
<evidence type="ECO:0000313" key="2">
    <source>
        <dbReference type="EMBL" id="SDF86055.1"/>
    </source>
</evidence>
<dbReference type="AlphaFoldDB" id="A0A1G7PIE3"/>
<keyword evidence="1" id="KW-0812">Transmembrane</keyword>
<feature type="transmembrane region" description="Helical" evidence="1">
    <location>
        <begin position="43"/>
        <end position="61"/>
    </location>
</feature>
<evidence type="ECO:0000256" key="1">
    <source>
        <dbReference type="SAM" id="Phobius"/>
    </source>
</evidence>
<name>A0A1G7PIE3_9ACTN</name>
<gene>
    <name evidence="2" type="ORF">SAMN05660324_1104</name>
</gene>
<keyword evidence="1" id="KW-1133">Transmembrane helix</keyword>
<dbReference type="EMBL" id="FNCF01000002">
    <property type="protein sequence ID" value="SDF86055.1"/>
    <property type="molecule type" value="Genomic_DNA"/>
</dbReference>
<organism evidence="2 3">
    <name type="scientific">Klenkia brasiliensis</name>
    <dbReference type="NCBI Taxonomy" id="333142"/>
    <lineage>
        <taxon>Bacteria</taxon>
        <taxon>Bacillati</taxon>
        <taxon>Actinomycetota</taxon>
        <taxon>Actinomycetes</taxon>
        <taxon>Geodermatophilales</taxon>
        <taxon>Geodermatophilaceae</taxon>
        <taxon>Klenkia</taxon>
    </lineage>
</organism>
<feature type="transmembrane region" description="Helical" evidence="1">
    <location>
        <begin position="67"/>
        <end position="86"/>
    </location>
</feature>
<dbReference type="Proteomes" id="UP000198863">
    <property type="component" value="Unassembled WGS sequence"/>
</dbReference>
<evidence type="ECO:0000313" key="3">
    <source>
        <dbReference type="Proteomes" id="UP000198863"/>
    </source>
</evidence>
<keyword evidence="3" id="KW-1185">Reference proteome</keyword>